<dbReference type="EMBL" id="VEVO01000022">
    <property type="protein sequence ID" value="KAF0023980.1"/>
    <property type="molecule type" value="Genomic_DNA"/>
</dbReference>
<evidence type="ECO:0000313" key="3">
    <source>
        <dbReference type="Proteomes" id="UP000438429"/>
    </source>
</evidence>
<evidence type="ECO:0000256" key="1">
    <source>
        <dbReference type="SAM" id="MobiDB-lite"/>
    </source>
</evidence>
<feature type="region of interest" description="Disordered" evidence="1">
    <location>
        <begin position="61"/>
        <end position="112"/>
    </location>
</feature>
<comment type="caution">
    <text evidence="2">The sequence shown here is derived from an EMBL/GenBank/DDBJ whole genome shotgun (WGS) entry which is preliminary data.</text>
</comment>
<protein>
    <submittedName>
        <fullName evidence="2">Uncharacterized protein</fullName>
    </submittedName>
</protein>
<feature type="compositionally biased region" description="Basic and acidic residues" evidence="1">
    <location>
        <begin position="84"/>
        <end position="96"/>
    </location>
</feature>
<accession>A0A6A4RXD4</accession>
<dbReference type="AlphaFoldDB" id="A0A6A4RXD4"/>
<dbReference type="Proteomes" id="UP000438429">
    <property type="component" value="Unassembled WGS sequence"/>
</dbReference>
<name>A0A6A4RXD4_SCOMX</name>
<sequence>MTRGPLTYVFSDVPRFRRTCAEDTVSLWHRLIFYASICCVEESDNKQRGSFCYCEKDPSRLPTPEWQHAPPPRDVTGRFPGSLRESEAAGRGERGRAAGAGRGSSGQTSPGAAACCGRAATRFRDFMICYFGCLLIIRHNNHSSDKLRIPGLFTGSRSTADSVLLEETKLRTNPGQEYLCETFEDKFSCVADVMLHLVSSTFVLRVIPEDVTHSYGDEYYYECLQRAPNTVDIELGKPSYMYNEVGINKKKGKKSYFYNKVEIE</sequence>
<gene>
    <name evidence="2" type="ORF">F2P81_024610</name>
</gene>
<organism evidence="2 3">
    <name type="scientific">Scophthalmus maximus</name>
    <name type="common">Turbot</name>
    <name type="synonym">Psetta maxima</name>
    <dbReference type="NCBI Taxonomy" id="52904"/>
    <lineage>
        <taxon>Eukaryota</taxon>
        <taxon>Metazoa</taxon>
        <taxon>Chordata</taxon>
        <taxon>Craniata</taxon>
        <taxon>Vertebrata</taxon>
        <taxon>Euteleostomi</taxon>
        <taxon>Actinopterygii</taxon>
        <taxon>Neopterygii</taxon>
        <taxon>Teleostei</taxon>
        <taxon>Neoteleostei</taxon>
        <taxon>Acanthomorphata</taxon>
        <taxon>Carangaria</taxon>
        <taxon>Pleuronectiformes</taxon>
        <taxon>Pleuronectoidei</taxon>
        <taxon>Scophthalmidae</taxon>
        <taxon>Scophthalmus</taxon>
    </lineage>
</organism>
<evidence type="ECO:0000313" key="2">
    <source>
        <dbReference type="EMBL" id="KAF0023980.1"/>
    </source>
</evidence>
<reference evidence="2 3" key="1">
    <citation type="submission" date="2019-06" db="EMBL/GenBank/DDBJ databases">
        <title>Draft genomes of female and male turbot (Scophthalmus maximus).</title>
        <authorList>
            <person name="Xu H."/>
            <person name="Xu X.-W."/>
            <person name="Shao C."/>
            <person name="Chen S."/>
        </authorList>
    </citation>
    <scope>NUCLEOTIDE SEQUENCE [LARGE SCALE GENOMIC DNA]</scope>
    <source>
        <strain evidence="2">Ysfricsl-2016a</strain>
        <tissue evidence="2">Blood</tissue>
    </source>
</reference>
<proteinExistence type="predicted"/>